<dbReference type="GO" id="GO:0008235">
    <property type="term" value="F:metalloexopeptidase activity"/>
    <property type="evidence" value="ECO:0007669"/>
    <property type="project" value="InterPro"/>
</dbReference>
<evidence type="ECO:0000256" key="15">
    <source>
        <dbReference type="RuleBase" id="RU361240"/>
    </source>
</evidence>
<dbReference type="GO" id="GO:0006508">
    <property type="term" value="P:proteolysis"/>
    <property type="evidence" value="ECO:0007669"/>
    <property type="project" value="UniProtKB-KW"/>
</dbReference>
<protein>
    <recommendedName>
        <fullName evidence="15">Peptide hydrolase</fullName>
        <ecNumber evidence="15">3.4.-.-</ecNumber>
    </recommendedName>
</protein>
<keyword evidence="21" id="KW-1185">Reference proteome</keyword>
<feature type="transmembrane region" description="Helical" evidence="17">
    <location>
        <begin position="106"/>
        <end position="126"/>
    </location>
</feature>
<evidence type="ECO:0000256" key="5">
    <source>
        <dbReference type="ARBA" id="ARBA00022554"/>
    </source>
</evidence>
<dbReference type="EC" id="3.4.-.-" evidence="15"/>
<gene>
    <name evidence="20" type="ORF">AYI70_g5796</name>
    <name evidence="19" type="ORF">AYI70_g8795</name>
</gene>
<dbReference type="GO" id="GO:0046872">
    <property type="term" value="F:metal ion binding"/>
    <property type="evidence" value="ECO:0007669"/>
    <property type="project" value="UniProtKB-KW"/>
</dbReference>
<feature type="transmembrane region" description="Helical" evidence="17">
    <location>
        <begin position="716"/>
        <end position="737"/>
    </location>
</feature>
<accession>A0A1R1XEA9</accession>
<evidence type="ECO:0000256" key="11">
    <source>
        <dbReference type="ARBA" id="ARBA00022989"/>
    </source>
</evidence>
<dbReference type="InterPro" id="IPR007484">
    <property type="entry name" value="Peptidase_M28"/>
</dbReference>
<dbReference type="STRING" id="133412.A0A1R1XEA9"/>
<organism evidence="19 21">
    <name type="scientific">Smittium culicis</name>
    <dbReference type="NCBI Taxonomy" id="133412"/>
    <lineage>
        <taxon>Eukaryota</taxon>
        <taxon>Fungi</taxon>
        <taxon>Fungi incertae sedis</taxon>
        <taxon>Zoopagomycota</taxon>
        <taxon>Kickxellomycotina</taxon>
        <taxon>Harpellomycetes</taxon>
        <taxon>Harpellales</taxon>
        <taxon>Legeriomycetaceae</taxon>
        <taxon>Smittium</taxon>
    </lineage>
</organism>
<evidence type="ECO:0000256" key="16">
    <source>
        <dbReference type="SAM" id="MobiDB-lite"/>
    </source>
</evidence>
<comment type="similarity">
    <text evidence="4 15">Belongs to the peptidase M28 family.</text>
</comment>
<evidence type="ECO:0000259" key="18">
    <source>
        <dbReference type="Pfam" id="PF04389"/>
    </source>
</evidence>
<comment type="caution">
    <text evidence="19">The sequence shown here is derived from an EMBL/GenBank/DDBJ whole genome shotgun (WGS) entry which is preliminary data.</text>
</comment>
<evidence type="ECO:0000256" key="2">
    <source>
        <dbReference type="ARBA" id="ARBA00003273"/>
    </source>
</evidence>
<evidence type="ECO:0000256" key="13">
    <source>
        <dbReference type="ARBA" id="ARBA00023136"/>
    </source>
</evidence>
<feature type="transmembrane region" description="Helical" evidence="17">
    <location>
        <begin position="616"/>
        <end position="637"/>
    </location>
</feature>
<feature type="transmembrane region" description="Helical" evidence="17">
    <location>
        <begin position="538"/>
        <end position="559"/>
    </location>
</feature>
<evidence type="ECO:0000256" key="17">
    <source>
        <dbReference type="SAM" id="Phobius"/>
    </source>
</evidence>
<evidence type="ECO:0000313" key="20">
    <source>
        <dbReference type="EMBL" id="OMJ17707.1"/>
    </source>
</evidence>
<reference evidence="19 21" key="1">
    <citation type="submission" date="2017-01" db="EMBL/GenBank/DDBJ databases">
        <authorList>
            <person name="Mah S.A."/>
            <person name="Swanson W.J."/>
            <person name="Moy G.W."/>
            <person name="Vacquier V.D."/>
        </authorList>
    </citation>
    <scope>NUCLEOTIDE SEQUENCE [LARGE SCALE GENOMIC DNA]</scope>
    <source>
        <strain evidence="19 21">GSMNP</strain>
    </source>
</reference>
<sequence length="1041" mass="116734">MDERKPRMPVPSYHMRPISPTPDYEDQPDLDSSNNHPHAQMPEPNFEPHNDSPPQPTSSIQNALYPMPVPETPQQSENHNQQPQNPDKLFSISNHAHSNASILATLLYYFTLFFVYLAIFVLVMLVRQHNLDYTPPNNEYLFFPDTSIISDVAPPRINVTHFRADVAFRHLRFLSRVPHPWNSKENQLNLDYISTVLTQIQQLATENGVKMEVISQDPTAFTFIPKEGRWVPSVGDNPNSKSSYFIEGRNVLARIIGTSEDENNAILLSSHIDSVQVSPGATDDGVNGAVMLEIARHIVFNRLKSTVVFNFNNGEEVGLFGALAFMHHPWSKTVKAFINIEGAGAGGPAMVFRASNYNLINLYGKKQSDYVNKWHPHCNVFANDAFKLGLINSDTDYTVYAAYGIPGLDIAFYNRRSVYHTNRDSISEIPIGSVDQVGNTVLNALRSMSEDREFMKSPLGKTDSSSVYYDVLGGFVVTHTFSVLYILYAIIIVIIPGFAFIFKLIIGKKNSREYNTTFVDNALTESIFIPYFALIKGFLFTSLAAIVSLVFSFILGLILTKANYFIVYGNIYIVAITHLILNLFAVSLVLLLYMFLDGRSKGNKSCQSRFIMSRCLTYSQMFLWWFAAVIGLVLASIKGAGMLYYTIYYSIFCLLSALWTNLVDPIFLKRSFFAYISYLVRIVLSIVIPSILTVDLTVTLINGMGQTVIDGTGPTLVHLLFGLFTTTIVLPSMPFLVTPGKRRLMYSSATSFVVFLGLLIACCTIKPFTKDAPSHVYLSGDINLQTKSENFTILANSKLDPIFKNLKEFKYNVTSSYQTNNAMPEKYLSTWIGDNGFSQNFVYKNTSLPSYTINKSVPDSFTGPTSDKSNGVVIGITAQKSYICELYFSNNPVYAYVVPEFLDNDYGIGKMNLSNVLQSNSTESIFPINNSKFTSYRIENAIKGCCQSLFIFSKFSDTKFQVYAEHDGNGFGDVLLQCHYGDFMDYFPQVTSLYSYDPSTYSSNPSPYTNLYPITNLDTDYVLGSFHSSTGLLTATTKLDI</sequence>
<feature type="transmembrane region" description="Helical" evidence="17">
    <location>
        <begin position="672"/>
        <end position="696"/>
    </location>
</feature>
<dbReference type="AlphaFoldDB" id="A0A1R1XEA9"/>
<evidence type="ECO:0000313" key="19">
    <source>
        <dbReference type="EMBL" id="OMJ12969.1"/>
    </source>
</evidence>
<keyword evidence="7 17" id="KW-0812">Transmembrane</keyword>
<evidence type="ECO:0000256" key="7">
    <source>
        <dbReference type="ARBA" id="ARBA00022692"/>
    </source>
</evidence>
<keyword evidence="12" id="KW-0482">Metalloprotease</keyword>
<dbReference type="CDD" id="cd03875">
    <property type="entry name" value="M28_Fxna_like"/>
    <property type="match status" value="1"/>
</dbReference>
<dbReference type="InterPro" id="IPR045175">
    <property type="entry name" value="M28_fam"/>
</dbReference>
<keyword evidence="9 15" id="KW-0378">Hydrolase</keyword>
<comment type="function">
    <text evidence="2">May be involved in vacuolar sorting and osmoregulation.</text>
</comment>
<dbReference type="GO" id="GO:0005774">
    <property type="term" value="C:vacuolar membrane"/>
    <property type="evidence" value="ECO:0007669"/>
    <property type="project" value="UniProtKB-SubCell"/>
</dbReference>
<evidence type="ECO:0000256" key="3">
    <source>
        <dbReference type="ARBA" id="ARBA00004128"/>
    </source>
</evidence>
<evidence type="ECO:0000256" key="10">
    <source>
        <dbReference type="ARBA" id="ARBA00022833"/>
    </source>
</evidence>
<keyword evidence="13 17" id="KW-0472">Membrane</keyword>
<name>A0A1R1XEA9_9FUNG</name>
<dbReference type="Proteomes" id="UP000187283">
    <property type="component" value="Unassembled WGS sequence"/>
</dbReference>
<keyword evidence="11 17" id="KW-1133">Transmembrane helix</keyword>
<dbReference type="EMBL" id="LSSN01003696">
    <property type="protein sequence ID" value="OMJ12969.1"/>
    <property type="molecule type" value="Genomic_DNA"/>
</dbReference>
<proteinExistence type="inferred from homology"/>
<dbReference type="OrthoDB" id="76293at2759"/>
<feature type="compositionally biased region" description="Polar residues" evidence="16">
    <location>
        <begin position="72"/>
        <end position="92"/>
    </location>
</feature>
<evidence type="ECO:0000256" key="6">
    <source>
        <dbReference type="ARBA" id="ARBA00022670"/>
    </source>
</evidence>
<feature type="domain" description="Peptidase M28" evidence="18">
    <location>
        <begin position="250"/>
        <end position="444"/>
    </location>
</feature>
<feature type="transmembrane region" description="Helical" evidence="17">
    <location>
        <begin position="744"/>
        <end position="761"/>
    </location>
</feature>
<evidence type="ECO:0000256" key="4">
    <source>
        <dbReference type="ARBA" id="ARBA00010918"/>
    </source>
</evidence>
<keyword evidence="5" id="KW-0926">Vacuole</keyword>
<dbReference type="Gene3D" id="3.40.630.10">
    <property type="entry name" value="Zn peptidases"/>
    <property type="match status" value="1"/>
</dbReference>
<dbReference type="PANTHER" id="PTHR12147">
    <property type="entry name" value="METALLOPEPTIDASE M28 FAMILY MEMBER"/>
    <property type="match status" value="1"/>
</dbReference>
<evidence type="ECO:0000256" key="8">
    <source>
        <dbReference type="ARBA" id="ARBA00022723"/>
    </source>
</evidence>
<keyword evidence="10 15" id="KW-0862">Zinc</keyword>
<evidence type="ECO:0000313" key="21">
    <source>
        <dbReference type="Proteomes" id="UP000187283"/>
    </source>
</evidence>
<keyword evidence="8 15" id="KW-0479">Metal-binding</keyword>
<keyword evidence="14" id="KW-0325">Glycoprotein</keyword>
<dbReference type="Pfam" id="PF04389">
    <property type="entry name" value="Peptidase_M28"/>
    <property type="match status" value="1"/>
</dbReference>
<keyword evidence="6 15" id="KW-0645">Protease</keyword>
<evidence type="ECO:0000256" key="14">
    <source>
        <dbReference type="ARBA" id="ARBA00023180"/>
    </source>
</evidence>
<feature type="transmembrane region" description="Helical" evidence="17">
    <location>
        <begin position="485"/>
        <end position="506"/>
    </location>
</feature>
<dbReference type="EMBL" id="LSSN01001964">
    <property type="protein sequence ID" value="OMJ17707.1"/>
    <property type="molecule type" value="Genomic_DNA"/>
</dbReference>
<dbReference type="SUPFAM" id="SSF53187">
    <property type="entry name" value="Zn-dependent exopeptidases"/>
    <property type="match status" value="1"/>
</dbReference>
<evidence type="ECO:0000256" key="12">
    <source>
        <dbReference type="ARBA" id="ARBA00023049"/>
    </source>
</evidence>
<feature type="transmembrane region" description="Helical" evidence="17">
    <location>
        <begin position="571"/>
        <end position="596"/>
    </location>
</feature>
<evidence type="ECO:0000256" key="1">
    <source>
        <dbReference type="ARBA" id="ARBA00001947"/>
    </source>
</evidence>
<evidence type="ECO:0000256" key="9">
    <source>
        <dbReference type="ARBA" id="ARBA00022801"/>
    </source>
</evidence>
<dbReference type="PANTHER" id="PTHR12147:SF58">
    <property type="entry name" value="VACUOLAR MEMBRANE PROTEASE"/>
    <property type="match status" value="1"/>
</dbReference>
<comment type="cofactor">
    <cofactor evidence="1">
        <name>Zn(2+)</name>
        <dbReference type="ChEBI" id="CHEBI:29105"/>
    </cofactor>
</comment>
<feature type="region of interest" description="Disordered" evidence="16">
    <location>
        <begin position="1"/>
        <end position="92"/>
    </location>
</feature>
<feature type="transmembrane region" description="Helical" evidence="17">
    <location>
        <begin position="643"/>
        <end position="660"/>
    </location>
</feature>
<comment type="subcellular location">
    <subcellularLocation>
        <location evidence="3">Vacuole membrane</location>
        <topology evidence="3">Multi-pass membrane protein</topology>
    </subcellularLocation>
</comment>
<dbReference type="InterPro" id="IPR048024">
    <property type="entry name" value="Fxna-like_M28_dom"/>
</dbReference>